<dbReference type="Gene3D" id="1.20.1260.30">
    <property type="match status" value="2"/>
</dbReference>
<evidence type="ECO:0000256" key="1">
    <source>
        <dbReference type="ARBA" id="ARBA00006594"/>
    </source>
</evidence>
<dbReference type="GeneID" id="23115664"/>
<evidence type="ECO:0000256" key="7">
    <source>
        <dbReference type="ARBA" id="ARBA00047942"/>
    </source>
</evidence>
<dbReference type="GO" id="GO:0003677">
    <property type="term" value="F:DNA binding"/>
    <property type="evidence" value="ECO:0007669"/>
    <property type="project" value="InterPro"/>
</dbReference>
<dbReference type="GO" id="GO:0009307">
    <property type="term" value="P:DNA restriction-modification system"/>
    <property type="evidence" value="ECO:0007669"/>
    <property type="project" value="UniProtKB-KW"/>
</dbReference>
<dbReference type="GO" id="GO:0008170">
    <property type="term" value="F:N-methyltransferase activity"/>
    <property type="evidence" value="ECO:0007669"/>
    <property type="project" value="InterPro"/>
</dbReference>
<keyword evidence="5" id="KW-0949">S-adenosyl-L-methionine</keyword>
<dbReference type="PANTHER" id="PTHR42933">
    <property type="entry name" value="SLR6095 PROTEIN"/>
    <property type="match status" value="1"/>
</dbReference>
<feature type="domain" description="N6 adenine-specific DNA methyltransferase N-terminal" evidence="10">
    <location>
        <begin position="10"/>
        <end position="121"/>
    </location>
</feature>
<keyword evidence="3 11" id="KW-0489">Methyltransferase</keyword>
<comment type="catalytic activity">
    <reaction evidence="7">
        <text>a 2'-deoxyadenosine in DNA + S-adenosyl-L-methionine = an N(6)-methyl-2'-deoxyadenosine in DNA + S-adenosyl-L-homocysteine + H(+)</text>
        <dbReference type="Rhea" id="RHEA:15197"/>
        <dbReference type="Rhea" id="RHEA-COMP:12418"/>
        <dbReference type="Rhea" id="RHEA-COMP:12419"/>
        <dbReference type="ChEBI" id="CHEBI:15378"/>
        <dbReference type="ChEBI" id="CHEBI:57856"/>
        <dbReference type="ChEBI" id="CHEBI:59789"/>
        <dbReference type="ChEBI" id="CHEBI:90615"/>
        <dbReference type="ChEBI" id="CHEBI:90616"/>
        <dbReference type="EC" id="2.1.1.72"/>
    </reaction>
</comment>
<dbReference type="InterPro" id="IPR038333">
    <property type="entry name" value="T1MK-like_N_sf"/>
</dbReference>
<dbReference type="InterPro" id="IPR004546">
    <property type="entry name" value="Restrct_endonuc_T1M"/>
</dbReference>
<dbReference type="PRINTS" id="PR00507">
    <property type="entry name" value="N12N6MTFRASE"/>
</dbReference>
<dbReference type="InterPro" id="IPR051537">
    <property type="entry name" value="DNA_Adenine_Mtase"/>
</dbReference>
<gene>
    <name evidence="11" type="primary">hsdM_2</name>
    <name evidence="11" type="ORF">CBLFYP116_02566</name>
</gene>
<evidence type="ECO:0000256" key="5">
    <source>
        <dbReference type="ARBA" id="ARBA00022691"/>
    </source>
</evidence>
<keyword evidence="4 11" id="KW-0808">Transferase</keyword>
<accession>A0A6N2V8S7</accession>
<dbReference type="Gene3D" id="3.40.50.150">
    <property type="entry name" value="Vaccinia Virus protein VP39"/>
    <property type="match status" value="1"/>
</dbReference>
<sequence length="816" mass="91578">MAIKKSEIYSQIWAACDKLRGGVEPARYKDYILTLLFVKYVSDRFKSSDNWDIEVPEGGSFDDIAALKYKKNIGEGINIIIGKLAEANDLKGIIDIADFNSEELGTDKEAVDKLSGLVEIFQKPELDFTNNRAGGDDILGDAYEFLMRKFAQDSGKSKGQFYTPGEVSRIMAKVIGIDKATDPSMTVYDPACGSGSLLIRAADEAPCEISIYGQEKDNSTAGLARMNLVLHNKGAGVIVGNKSTLSAPQYKDENNPELLKTFNYIVVNPPFSDKSWMDGITIPDSYGRYSEAVLGVPPEKNGDYAWLLHVLKSLKSTGKAAIILPHGVLFRGNAEADIRKKIIDRGYIKGIIGLPANLFYGTGIPACILVLDKEDAADRTGIFMIDASKGYVKDGNKNRLREQDIHKIVTTFLATDESDLKYARFVPNEEIKVTNEYNLNIPRYIDSSEPEDLQDINAHLNGGIPETDVDSMAEYWAVYPSLKEILFQPLRPGYLRPAVGKDEVVSTITSHPEFIRHADQVDDAYAQWKETVTHDLMELSRDIHPKELIAKISEQLLDDFAQVALLDKYDVYEVLMEYWAETMQDDVYAVCYDGYEAGREIAYEYVTKKKKENGQTIEVKTDKIKGFEGKLLPKALIAVHFFEEDVKALDTLRGQLDEVSVKLEELAEENGGEDGLFAQLDDLKKATVGARIKTIKKDPAAKEELAALKEYMSLLEAESNYKKAIKQAEADLDTKLEKKYPQLTLEEIRHLLVEEKWFAAIYSGIDAIHEAVSHHLSARVTQLVERYEYTLKECEDEVDQFEAKVKSHLERMGFVW</sequence>
<dbReference type="Pfam" id="PF02384">
    <property type="entry name" value="N6_Mtase"/>
    <property type="match status" value="1"/>
</dbReference>
<name>A0A6N2V8S7_9FIRM</name>
<comment type="similarity">
    <text evidence="1">Belongs to the N(4)/N(6)-methyltransferase family.</text>
</comment>
<reference evidence="11" key="1">
    <citation type="submission" date="2019-11" db="EMBL/GenBank/DDBJ databases">
        <authorList>
            <person name="Feng L."/>
        </authorList>
    </citation>
    <scope>NUCLEOTIDE SEQUENCE</scope>
    <source>
        <strain evidence="11">CbolteaeLFYP116</strain>
    </source>
</reference>
<dbReference type="GO" id="GO:0032259">
    <property type="term" value="P:methylation"/>
    <property type="evidence" value="ECO:0007669"/>
    <property type="project" value="UniProtKB-KW"/>
</dbReference>
<dbReference type="PROSITE" id="PS00092">
    <property type="entry name" value="N6_MTASE"/>
    <property type="match status" value="1"/>
</dbReference>
<dbReference type="SUPFAM" id="SSF53335">
    <property type="entry name" value="S-adenosyl-L-methionine-dependent methyltransferases"/>
    <property type="match status" value="1"/>
</dbReference>
<dbReference type="InterPro" id="IPR022749">
    <property type="entry name" value="D12N6_MeTrfase_N"/>
</dbReference>
<dbReference type="Pfam" id="PF12161">
    <property type="entry name" value="HsdM_N"/>
    <property type="match status" value="1"/>
</dbReference>
<keyword evidence="6" id="KW-0680">Restriction system</keyword>
<feature type="coiled-coil region" evidence="8">
    <location>
        <begin position="784"/>
        <end position="811"/>
    </location>
</feature>
<evidence type="ECO:0000256" key="3">
    <source>
        <dbReference type="ARBA" id="ARBA00022603"/>
    </source>
</evidence>
<dbReference type="EC" id="2.1.1.72" evidence="2"/>
<dbReference type="AlphaFoldDB" id="A0A6N2V8S7"/>
<dbReference type="GO" id="GO:0009007">
    <property type="term" value="F:site-specific DNA-methyltransferase (adenine-specific) activity"/>
    <property type="evidence" value="ECO:0007669"/>
    <property type="project" value="UniProtKB-EC"/>
</dbReference>
<dbReference type="RefSeq" id="WP_002566181.1">
    <property type="nucleotide sequence ID" value="NZ_BAABZS010000001.1"/>
</dbReference>
<protein>
    <recommendedName>
        <fullName evidence="2">site-specific DNA-methyltransferase (adenine-specific)</fullName>
        <ecNumber evidence="2">2.1.1.72</ecNumber>
    </recommendedName>
</protein>
<feature type="domain" description="DNA methylase adenine-specific" evidence="9">
    <location>
        <begin position="136"/>
        <end position="451"/>
    </location>
</feature>
<proteinExistence type="inferred from homology"/>
<evidence type="ECO:0000313" key="11">
    <source>
        <dbReference type="EMBL" id="VYT26380.1"/>
    </source>
</evidence>
<keyword evidence="8" id="KW-0175">Coiled coil</keyword>
<dbReference type="InterPro" id="IPR003356">
    <property type="entry name" value="DNA_methylase_A-5"/>
</dbReference>
<evidence type="ECO:0000256" key="4">
    <source>
        <dbReference type="ARBA" id="ARBA00022679"/>
    </source>
</evidence>
<dbReference type="InterPro" id="IPR002052">
    <property type="entry name" value="DNA_methylase_N6_adenine_CS"/>
</dbReference>
<evidence type="ECO:0000259" key="9">
    <source>
        <dbReference type="Pfam" id="PF02384"/>
    </source>
</evidence>
<evidence type="ECO:0000256" key="2">
    <source>
        <dbReference type="ARBA" id="ARBA00011900"/>
    </source>
</evidence>
<dbReference type="InterPro" id="IPR029063">
    <property type="entry name" value="SAM-dependent_MTases_sf"/>
</dbReference>
<evidence type="ECO:0000259" key="10">
    <source>
        <dbReference type="Pfam" id="PF12161"/>
    </source>
</evidence>
<dbReference type="NCBIfam" id="TIGR00497">
    <property type="entry name" value="hsdM"/>
    <property type="match status" value="1"/>
</dbReference>
<dbReference type="EMBL" id="CACRTF010000014">
    <property type="protein sequence ID" value="VYT26380.1"/>
    <property type="molecule type" value="Genomic_DNA"/>
</dbReference>
<organism evidence="11">
    <name type="scientific">Enterocloster bolteae</name>
    <dbReference type="NCBI Taxonomy" id="208479"/>
    <lineage>
        <taxon>Bacteria</taxon>
        <taxon>Bacillati</taxon>
        <taxon>Bacillota</taxon>
        <taxon>Clostridia</taxon>
        <taxon>Lachnospirales</taxon>
        <taxon>Lachnospiraceae</taxon>
        <taxon>Enterocloster</taxon>
    </lineage>
</organism>
<evidence type="ECO:0000256" key="8">
    <source>
        <dbReference type="SAM" id="Coils"/>
    </source>
</evidence>
<dbReference type="PANTHER" id="PTHR42933:SF3">
    <property type="entry name" value="TYPE I RESTRICTION ENZYME MJAVIII METHYLASE SUBUNIT"/>
    <property type="match status" value="1"/>
</dbReference>
<evidence type="ECO:0000256" key="6">
    <source>
        <dbReference type="ARBA" id="ARBA00022747"/>
    </source>
</evidence>